<gene>
    <name evidence="1" type="primary">vpu</name>
</gene>
<reference evidence="1" key="1">
    <citation type="journal article" date="2015" name="J. Clin. Microbiol.">
        <title>Long-Range HIV Genotyping Using Viral RNA and Proviral DNA for Analysis of HIV Drug Resistance and HIV Clustering.</title>
        <authorList>
            <person name="Novitsky V."/>
            <person name="Zahralban-Steele M."/>
            <person name="McLane M.F."/>
            <person name="Moyo S."/>
            <person name="van Widenfelt E."/>
            <person name="Gaseitsiwe S."/>
            <person name="Makhema J."/>
            <person name="Essex M."/>
        </authorList>
    </citation>
    <scope>NUCLEOTIDE SEQUENCE</scope>
    <source>
        <strain evidence="1">Bcpp_00399_amp2</strain>
    </source>
</reference>
<evidence type="ECO:0000313" key="1">
    <source>
        <dbReference type="EMBL" id="AKN10899.1"/>
    </source>
</evidence>
<name>A0A0H3YCA5_HV1</name>
<dbReference type="EMBL" id="KR861303">
    <property type="protein sequence ID" value="AKN10899.1"/>
    <property type="molecule type" value="Genomic_DNA"/>
</dbReference>
<organism evidence="1">
    <name type="scientific">Human immunodeficiency virus type 1</name>
    <name type="common">HIV-1</name>
    <dbReference type="NCBI Taxonomy" id="11676"/>
    <lineage>
        <taxon>Viruses</taxon>
        <taxon>Riboviria</taxon>
        <taxon>Pararnavirae</taxon>
        <taxon>Artverviricota</taxon>
        <taxon>Revtraviricetes</taxon>
        <taxon>Ortervirales</taxon>
        <taxon>Retroviridae</taxon>
        <taxon>Orthoretrovirinae</taxon>
        <taxon>Lentivirus</taxon>
        <taxon>Lentivirus humimdef1</taxon>
    </lineage>
</organism>
<sequence length="27" mass="2909">MLDFTAGVDYRIRIAAFAVALVIAIVV</sequence>
<proteinExistence type="predicted"/>
<accession>A0A0H3YCA5</accession>
<protein>
    <submittedName>
        <fullName evidence="1">Truncated vpu protein</fullName>
    </submittedName>
</protein>
<organismHost>
    <name type="scientific">Homo sapiens</name>
    <name type="common">Human</name>
    <dbReference type="NCBI Taxonomy" id="9606"/>
</organismHost>